<dbReference type="AlphaFoldDB" id="A0A6V7QR11"/>
<dbReference type="Gene3D" id="3.90.79.10">
    <property type="entry name" value="Nucleoside Triphosphate Pyrophosphohydrolase"/>
    <property type="match status" value="1"/>
</dbReference>
<protein>
    <recommendedName>
        <fullName evidence="2">Nudix hydrolase domain-containing protein</fullName>
    </recommendedName>
</protein>
<accession>A0A6V7QR11</accession>
<dbReference type="InterPro" id="IPR020084">
    <property type="entry name" value="NUDIX_hydrolase_CS"/>
</dbReference>
<reference evidence="3" key="1">
    <citation type="submission" date="2020-07" db="EMBL/GenBank/DDBJ databases">
        <authorList>
            <person name="Lin J."/>
        </authorList>
    </citation>
    <scope>NUCLEOTIDE SEQUENCE</scope>
</reference>
<dbReference type="GO" id="GO:0051287">
    <property type="term" value="F:NAD binding"/>
    <property type="evidence" value="ECO:0007669"/>
    <property type="project" value="TreeGrafter"/>
</dbReference>
<sequence>MALIELSSSHLKCYHLLPLTRTPMITHVGFSRKIEAFTRRLPCLETTIIKRKPSVFDSYLRKRINCLPDTSYEFAAMLHYSLSYWRLKAGFSYHHAEPGYVMLTYWIANEPCMLPSTATHQVGVGGFVINENREVLVVKEKCPLRCSCIWKLPTGLLDKSEDIFCGAIREVKEETGIDTCFLEVVAFRHAHQVIFEKSDLLFICMLKPLSFDISIDALEIQAATWMPLDEFLDQPFHREDRMSKNILDICIARHENLYRGFTANRMMSKLDERLSYLYCGDI</sequence>
<keyword evidence="1" id="KW-0378">Hydrolase</keyword>
<organism evidence="3">
    <name type="scientific">Ananas comosus var. bracteatus</name>
    <name type="common">red pineapple</name>
    <dbReference type="NCBI Taxonomy" id="296719"/>
    <lineage>
        <taxon>Eukaryota</taxon>
        <taxon>Viridiplantae</taxon>
        <taxon>Streptophyta</taxon>
        <taxon>Embryophyta</taxon>
        <taxon>Tracheophyta</taxon>
        <taxon>Spermatophyta</taxon>
        <taxon>Magnoliopsida</taxon>
        <taxon>Liliopsida</taxon>
        <taxon>Poales</taxon>
        <taxon>Bromeliaceae</taxon>
        <taxon>Bromelioideae</taxon>
        <taxon>Ananas</taxon>
    </lineage>
</organism>
<evidence type="ECO:0000259" key="2">
    <source>
        <dbReference type="PROSITE" id="PS51462"/>
    </source>
</evidence>
<dbReference type="InterPro" id="IPR000086">
    <property type="entry name" value="NUDIX_hydrolase_dom"/>
</dbReference>
<dbReference type="GO" id="GO:0035529">
    <property type="term" value="F:NADH pyrophosphatase activity"/>
    <property type="evidence" value="ECO:0007669"/>
    <property type="project" value="TreeGrafter"/>
</dbReference>
<evidence type="ECO:0000313" key="3">
    <source>
        <dbReference type="EMBL" id="CAD1845337.1"/>
    </source>
</evidence>
<dbReference type="InterPro" id="IPR003293">
    <property type="entry name" value="Nudix_hydrolase6-like"/>
</dbReference>
<dbReference type="EMBL" id="CAJEUB010000001">
    <property type="protein sequence ID" value="CAD1845337.1"/>
    <property type="molecule type" value="Genomic_DNA"/>
</dbReference>
<name>A0A6V7QR11_ANACO</name>
<dbReference type="Gene3D" id="3.40.630.30">
    <property type="match status" value="1"/>
</dbReference>
<gene>
    <name evidence="3" type="ORF">CB5_LOCUS28548</name>
</gene>
<dbReference type="SUPFAM" id="SSF55811">
    <property type="entry name" value="Nudix"/>
    <property type="match status" value="1"/>
</dbReference>
<dbReference type="PANTHER" id="PTHR13994">
    <property type="entry name" value="NUDIX HYDROLASE RELATED"/>
    <property type="match status" value="1"/>
</dbReference>
<dbReference type="GO" id="GO:0047631">
    <property type="term" value="F:ADP-ribose diphosphatase activity"/>
    <property type="evidence" value="ECO:0007669"/>
    <property type="project" value="TreeGrafter"/>
</dbReference>
<dbReference type="CDD" id="cd04670">
    <property type="entry name" value="NUDIX_ASFGF2_Nudt6"/>
    <property type="match status" value="1"/>
</dbReference>
<dbReference type="PROSITE" id="PS51462">
    <property type="entry name" value="NUDIX"/>
    <property type="match status" value="1"/>
</dbReference>
<dbReference type="FunFam" id="3.90.79.10:FF:000015">
    <property type="entry name" value="Nudix hydrolase 8"/>
    <property type="match status" value="1"/>
</dbReference>
<dbReference type="PROSITE" id="PS00893">
    <property type="entry name" value="NUDIX_BOX"/>
    <property type="match status" value="1"/>
</dbReference>
<dbReference type="InterPro" id="IPR015797">
    <property type="entry name" value="NUDIX_hydrolase-like_dom_sf"/>
</dbReference>
<dbReference type="PRINTS" id="PR01356">
    <property type="entry name" value="GFGPROTEIN"/>
</dbReference>
<feature type="domain" description="Nudix hydrolase" evidence="2">
    <location>
        <begin position="119"/>
        <end position="248"/>
    </location>
</feature>
<dbReference type="PANTHER" id="PTHR13994:SF53">
    <property type="entry name" value="NUDIX HYDROLASE 8-LIKE"/>
    <property type="match status" value="1"/>
</dbReference>
<dbReference type="Pfam" id="PF00293">
    <property type="entry name" value="NUDIX"/>
    <property type="match status" value="1"/>
</dbReference>
<evidence type="ECO:0000256" key="1">
    <source>
        <dbReference type="ARBA" id="ARBA00022801"/>
    </source>
</evidence>
<proteinExistence type="predicted"/>